<dbReference type="EMBL" id="MGEG01000016">
    <property type="protein sequence ID" value="OGL79352.1"/>
    <property type="molecule type" value="Genomic_DNA"/>
</dbReference>
<reference evidence="1 2" key="1">
    <citation type="journal article" date="2016" name="Nat. Commun.">
        <title>Thousands of microbial genomes shed light on interconnected biogeochemical processes in an aquifer system.</title>
        <authorList>
            <person name="Anantharaman K."/>
            <person name="Brown C.T."/>
            <person name="Hug L.A."/>
            <person name="Sharon I."/>
            <person name="Castelle C.J."/>
            <person name="Probst A.J."/>
            <person name="Thomas B.C."/>
            <person name="Singh A."/>
            <person name="Wilkins M.J."/>
            <person name="Karaoz U."/>
            <person name="Brodie E.L."/>
            <person name="Williams K.H."/>
            <person name="Hubbard S.S."/>
            <person name="Banfield J.F."/>
        </authorList>
    </citation>
    <scope>NUCLEOTIDE SEQUENCE [LARGE SCALE GENOMIC DNA]</scope>
</reference>
<evidence type="ECO:0000313" key="1">
    <source>
        <dbReference type="EMBL" id="OGL79352.1"/>
    </source>
</evidence>
<dbReference type="PANTHER" id="PTHR43649">
    <property type="entry name" value="ARABINOSE-BINDING PROTEIN-RELATED"/>
    <property type="match status" value="1"/>
</dbReference>
<organism evidence="1 2">
    <name type="scientific">Candidatus Uhrbacteria bacterium RIFCSPHIGHO2_12_FULL_57_11</name>
    <dbReference type="NCBI Taxonomy" id="1802398"/>
    <lineage>
        <taxon>Bacteria</taxon>
        <taxon>Candidatus Uhriibacteriota</taxon>
    </lineage>
</organism>
<sequence length="433" mass="46062">MKKLSMFQLSLLITFGALAISGVLIFSLAVGGGQSNSIGAVKIWGTLDPAAFAVVLRQAAENNAQLSQVTYEKKDPATFDAELVSALASGTGPDLFLMRQDYALKDAGKTSVIPFSALSKAQFENTFVEAASPFLAQSGVIAVPIFVDPLILYWNKDMLASAGYAQPPRYWDELYQIAQKATKRDDSGTITKSAVAFGEYKNVTNAKDILATLILQAGGEITAYDNAGRLTPALAPRVGSSAAQPTASALRFFTEFADPSKDGFSWNRSLPESQKEFAAGDLALYVGYASEAPLITRMNPNLNFGLAPIPQIRAMPNALNTARVWGLAASRAGANPNAAITAAFLLVSADTGGALSEALGIPSARRDILNKKTQGNDEFFNKQAILAHSWLDPDPAKTAEVFRAMIENTTSGAMLVAEAVQRADQELARILGL</sequence>
<dbReference type="AlphaFoldDB" id="A0A1F7UM69"/>
<comment type="caution">
    <text evidence="1">The sequence shown here is derived from an EMBL/GenBank/DDBJ whole genome shotgun (WGS) entry which is preliminary data.</text>
</comment>
<dbReference type="Gene3D" id="3.40.190.10">
    <property type="entry name" value="Periplasmic binding protein-like II"/>
    <property type="match status" value="1"/>
</dbReference>
<evidence type="ECO:0008006" key="3">
    <source>
        <dbReference type="Google" id="ProtNLM"/>
    </source>
</evidence>
<dbReference type="PANTHER" id="PTHR43649:SF12">
    <property type="entry name" value="DIACETYLCHITOBIOSE BINDING PROTEIN DASA"/>
    <property type="match status" value="1"/>
</dbReference>
<dbReference type="Proteomes" id="UP000176598">
    <property type="component" value="Unassembled WGS sequence"/>
</dbReference>
<protein>
    <recommendedName>
        <fullName evidence="3">ABC transporter substrate-binding protein</fullName>
    </recommendedName>
</protein>
<accession>A0A1F7UM69</accession>
<dbReference type="InterPro" id="IPR050490">
    <property type="entry name" value="Bact_solute-bd_prot1"/>
</dbReference>
<name>A0A1F7UM69_9BACT</name>
<evidence type="ECO:0000313" key="2">
    <source>
        <dbReference type="Proteomes" id="UP000176598"/>
    </source>
</evidence>
<gene>
    <name evidence="1" type="ORF">A3F28_02150</name>
</gene>
<proteinExistence type="predicted"/>
<dbReference type="SUPFAM" id="SSF53850">
    <property type="entry name" value="Periplasmic binding protein-like II"/>
    <property type="match status" value="1"/>
</dbReference>